<gene>
    <name evidence="4" type="ORF">Smic_24000</name>
</gene>
<feature type="compositionally biased region" description="Basic residues" evidence="1">
    <location>
        <begin position="336"/>
        <end position="345"/>
    </location>
</feature>
<dbReference type="EMBL" id="BLWD01000001">
    <property type="protein sequence ID" value="GFN03844.1"/>
    <property type="molecule type" value="Genomic_DNA"/>
</dbReference>
<reference evidence="4 5" key="1">
    <citation type="submission" date="2020-05" db="EMBL/GenBank/DDBJ databases">
        <title>Whole genome shotgun sequence of Streptomyces microflavus NBRC 13062.</title>
        <authorList>
            <person name="Komaki H."/>
            <person name="Tamura T."/>
        </authorList>
    </citation>
    <scope>NUCLEOTIDE SEQUENCE [LARGE SCALE GENOMIC DNA]</scope>
    <source>
        <strain evidence="4 5">NBRC 13062</strain>
    </source>
</reference>
<accession>A0A7J0CPL4</accession>
<dbReference type="Gene3D" id="3.40.50.720">
    <property type="entry name" value="NAD(P)-binding Rossmann-like Domain"/>
    <property type="match status" value="1"/>
</dbReference>
<evidence type="ECO:0000256" key="1">
    <source>
        <dbReference type="SAM" id="MobiDB-lite"/>
    </source>
</evidence>
<evidence type="ECO:0000313" key="5">
    <source>
        <dbReference type="Proteomes" id="UP000498740"/>
    </source>
</evidence>
<feature type="region of interest" description="Disordered" evidence="1">
    <location>
        <begin position="336"/>
        <end position="427"/>
    </location>
</feature>
<evidence type="ECO:0000313" key="4">
    <source>
        <dbReference type="EMBL" id="GFN03844.1"/>
    </source>
</evidence>
<feature type="domain" description="Gfo/Idh/MocA-like oxidoreductase N-terminal" evidence="2">
    <location>
        <begin position="2"/>
        <end position="105"/>
    </location>
</feature>
<dbReference type="Pfam" id="PF01408">
    <property type="entry name" value="GFO_IDH_MocA"/>
    <property type="match status" value="1"/>
</dbReference>
<protein>
    <recommendedName>
        <fullName evidence="6">Dehydrogenase</fullName>
    </recommendedName>
</protein>
<sequence>MGRHHARVLAGLEGVELVGVVDPMGDKNGWAQGAPVLSTVEELIALGIDYAVVACPTGLHEEVGLQLADAGVCALIEKPLADTVEGARRLVEAFESRDLVAGVGHIERCNPALLSLRSRLEAGELGDVYQVVTRRQGPFPHRIADVGVVKDLATHDIDLTGWVTGQTYTSIAAHTVSKSGRPHEDMVSAVGQLSDGTMVNHLVNWLSPLKERFTSVTGERGCFIADTLTADLTFHSNAAVTTEWEALRAFRGVSEGDMIRYAIPKREPLLVEHELFRDAVQGKPADICTLRQGLRTVEVAAAVIESATTGLSVSLRAADMPLEGCPIDRTRCHRRRSRLQHHAVSHRVPELPGGTEHRCGTAPGDRRGRRVDRRQRSGAGPLRREVPRHGDGAPPGELRRTGRTQQPRPGTRHGTVRLLHRLGRLPR</sequence>
<feature type="domain" description="GFO/IDH/MocA-like oxidoreductase" evidence="3">
    <location>
        <begin position="115"/>
        <end position="223"/>
    </location>
</feature>
<dbReference type="InterPro" id="IPR051450">
    <property type="entry name" value="Gfo/Idh/MocA_Oxidoreductases"/>
</dbReference>
<dbReference type="Proteomes" id="UP000498740">
    <property type="component" value="Unassembled WGS sequence"/>
</dbReference>
<proteinExistence type="predicted"/>
<dbReference type="Pfam" id="PF22725">
    <property type="entry name" value="GFO_IDH_MocA_C3"/>
    <property type="match status" value="1"/>
</dbReference>
<dbReference type="PANTHER" id="PTHR43377:SF1">
    <property type="entry name" value="BILIVERDIN REDUCTASE A"/>
    <property type="match status" value="1"/>
</dbReference>
<dbReference type="SUPFAM" id="SSF51735">
    <property type="entry name" value="NAD(P)-binding Rossmann-fold domains"/>
    <property type="match status" value="1"/>
</dbReference>
<dbReference type="AlphaFoldDB" id="A0A7J0CPL4"/>
<evidence type="ECO:0000259" key="3">
    <source>
        <dbReference type="Pfam" id="PF22725"/>
    </source>
</evidence>
<dbReference type="GO" id="GO:0000166">
    <property type="term" value="F:nucleotide binding"/>
    <property type="evidence" value="ECO:0007669"/>
    <property type="project" value="InterPro"/>
</dbReference>
<comment type="caution">
    <text evidence="4">The sequence shown here is derived from an EMBL/GenBank/DDBJ whole genome shotgun (WGS) entry which is preliminary data.</text>
</comment>
<dbReference type="InterPro" id="IPR055170">
    <property type="entry name" value="GFO_IDH_MocA-like_dom"/>
</dbReference>
<organism evidence="4 5">
    <name type="scientific">Streptomyces microflavus</name>
    <name type="common">Streptomyces lipmanii</name>
    <dbReference type="NCBI Taxonomy" id="1919"/>
    <lineage>
        <taxon>Bacteria</taxon>
        <taxon>Bacillati</taxon>
        <taxon>Actinomycetota</taxon>
        <taxon>Actinomycetes</taxon>
        <taxon>Kitasatosporales</taxon>
        <taxon>Streptomycetaceae</taxon>
        <taxon>Streptomyces</taxon>
    </lineage>
</organism>
<dbReference type="PANTHER" id="PTHR43377">
    <property type="entry name" value="BILIVERDIN REDUCTASE A"/>
    <property type="match status" value="1"/>
</dbReference>
<evidence type="ECO:0008006" key="6">
    <source>
        <dbReference type="Google" id="ProtNLM"/>
    </source>
</evidence>
<dbReference type="Gene3D" id="3.30.360.10">
    <property type="entry name" value="Dihydrodipicolinate Reductase, domain 2"/>
    <property type="match status" value="1"/>
</dbReference>
<evidence type="ECO:0000259" key="2">
    <source>
        <dbReference type="Pfam" id="PF01408"/>
    </source>
</evidence>
<name>A0A7J0CPL4_STRMI</name>
<dbReference type="InterPro" id="IPR036291">
    <property type="entry name" value="NAD(P)-bd_dom_sf"/>
</dbReference>
<dbReference type="SUPFAM" id="SSF55347">
    <property type="entry name" value="Glyceraldehyde-3-phosphate dehydrogenase-like, C-terminal domain"/>
    <property type="match status" value="1"/>
</dbReference>
<feature type="compositionally biased region" description="Basic and acidic residues" evidence="1">
    <location>
        <begin position="382"/>
        <end position="391"/>
    </location>
</feature>
<dbReference type="InterPro" id="IPR000683">
    <property type="entry name" value="Gfo/Idh/MocA-like_OxRdtase_N"/>
</dbReference>
<feature type="compositionally biased region" description="Basic residues" evidence="1">
    <location>
        <begin position="410"/>
        <end position="427"/>
    </location>
</feature>